<dbReference type="EMBL" id="BDUD01000001">
    <property type="protein sequence ID" value="GBG21527.1"/>
    <property type="molecule type" value="Genomic_DNA"/>
</dbReference>
<reference evidence="1 2" key="1">
    <citation type="submission" date="2017-06" db="EMBL/GenBank/DDBJ databases">
        <title>Genome sequencing of cyanobaciteial culture collection at National Institute for Environmental Studies (NIES).</title>
        <authorList>
            <person name="Hirose Y."/>
            <person name="Shimura Y."/>
            <person name="Fujisawa T."/>
            <person name="Nakamura Y."/>
            <person name="Kawachi M."/>
        </authorList>
    </citation>
    <scope>NUCLEOTIDE SEQUENCE [LARGE SCALE GENOMIC DNA]</scope>
    <source>
        <strain evidence="1 2">NIES-4072</strain>
    </source>
</reference>
<proteinExistence type="predicted"/>
<evidence type="ECO:0000313" key="1">
    <source>
        <dbReference type="EMBL" id="GBG21527.1"/>
    </source>
</evidence>
<dbReference type="RefSeq" id="WP_109011406.1">
    <property type="nucleotide sequence ID" value="NZ_BDUD01000001.1"/>
</dbReference>
<protein>
    <submittedName>
        <fullName evidence="1">Uncharacterized protein</fullName>
    </submittedName>
</protein>
<comment type="caution">
    <text evidence="1">The sequence shown here is derived from an EMBL/GenBank/DDBJ whole genome shotgun (WGS) entry which is preliminary data.</text>
</comment>
<sequence>MITDISTNFGIEVLAKKEVMLREILNKEKIKLEFIIDILSILEFRVLSLGISMILIGIKPSIMASIRLKK</sequence>
<keyword evidence="2" id="KW-1185">Reference proteome</keyword>
<organism evidence="1 2">
    <name type="scientific">Nostoc commune NIES-4072</name>
    <dbReference type="NCBI Taxonomy" id="2005467"/>
    <lineage>
        <taxon>Bacteria</taxon>
        <taxon>Bacillati</taxon>
        <taxon>Cyanobacteriota</taxon>
        <taxon>Cyanophyceae</taxon>
        <taxon>Nostocales</taxon>
        <taxon>Nostocaceae</taxon>
        <taxon>Nostoc</taxon>
    </lineage>
</organism>
<gene>
    <name evidence="1" type="ORF">NIES4072_52130</name>
</gene>
<dbReference type="Proteomes" id="UP000245124">
    <property type="component" value="Unassembled WGS sequence"/>
</dbReference>
<dbReference type="AlphaFoldDB" id="A0A2R5FRY7"/>
<accession>A0A2R5FRY7</accession>
<evidence type="ECO:0000313" key="2">
    <source>
        <dbReference type="Proteomes" id="UP000245124"/>
    </source>
</evidence>
<name>A0A2R5FRY7_NOSCO</name>